<dbReference type="STRING" id="1035707.SAMN05216552_102053"/>
<feature type="signal peptide" evidence="2">
    <location>
        <begin position="1"/>
        <end position="26"/>
    </location>
</feature>
<dbReference type="SUPFAM" id="SSF48452">
    <property type="entry name" value="TPR-like"/>
    <property type="match status" value="1"/>
</dbReference>
<evidence type="ECO:0000259" key="3">
    <source>
        <dbReference type="Pfam" id="PF13525"/>
    </source>
</evidence>
<dbReference type="InterPro" id="IPR011990">
    <property type="entry name" value="TPR-like_helical_dom_sf"/>
</dbReference>
<keyword evidence="6" id="KW-1185">Reference proteome</keyword>
<keyword evidence="2" id="KW-0131">Cell cycle</keyword>
<dbReference type="Pfam" id="PF13525">
    <property type="entry name" value="YfiO"/>
    <property type="match status" value="1"/>
</dbReference>
<reference evidence="6" key="1">
    <citation type="submission" date="2016-10" db="EMBL/GenBank/DDBJ databases">
        <authorList>
            <person name="Varghese N."/>
            <person name="Submissions S."/>
        </authorList>
    </citation>
    <scope>NUCLEOTIDE SEQUENCE [LARGE SCALE GENOMIC DNA]</scope>
    <source>
        <strain evidence="6">CGMCC 1.11014</strain>
    </source>
</reference>
<dbReference type="RefSeq" id="WP_093557356.1">
    <property type="nucleotide sequence ID" value="NZ_FPBO01000020.1"/>
</dbReference>
<dbReference type="HAMAP" id="MF_02066">
    <property type="entry name" value="CpoB"/>
    <property type="match status" value="1"/>
</dbReference>
<dbReference type="InterPro" id="IPR014162">
    <property type="entry name" value="CpoB_C"/>
</dbReference>
<evidence type="ECO:0000259" key="4">
    <source>
        <dbReference type="Pfam" id="PF16331"/>
    </source>
</evidence>
<proteinExistence type="inferred from homology"/>
<dbReference type="InterPro" id="IPR032519">
    <property type="entry name" value="YbgF_tri"/>
</dbReference>
<dbReference type="GO" id="GO:0070206">
    <property type="term" value="P:protein trimerization"/>
    <property type="evidence" value="ECO:0007669"/>
    <property type="project" value="InterPro"/>
</dbReference>
<dbReference type="GO" id="GO:0043093">
    <property type="term" value="P:FtsZ-dependent cytokinesis"/>
    <property type="evidence" value="ECO:0007669"/>
    <property type="project" value="UniProtKB-UniRule"/>
</dbReference>
<dbReference type="GO" id="GO:0030288">
    <property type="term" value="C:outer membrane-bounded periplasmic space"/>
    <property type="evidence" value="ECO:0007669"/>
    <property type="project" value="UniProtKB-UniRule"/>
</dbReference>
<dbReference type="Gene3D" id="1.25.40.10">
    <property type="entry name" value="Tetratricopeptide repeat domain"/>
    <property type="match status" value="1"/>
</dbReference>
<evidence type="ECO:0000256" key="2">
    <source>
        <dbReference type="HAMAP-Rule" id="MF_02066"/>
    </source>
</evidence>
<feature type="domain" description="YbgF trimerisation" evidence="4">
    <location>
        <begin position="60"/>
        <end position="118"/>
    </location>
</feature>
<gene>
    <name evidence="2" type="primary">cpoB</name>
    <name evidence="5" type="ORF">SAMN05216552_102053</name>
</gene>
<dbReference type="AlphaFoldDB" id="A0A1I7KVZ5"/>
<dbReference type="InterPro" id="IPR039565">
    <property type="entry name" value="BamD-like"/>
</dbReference>
<dbReference type="InterPro" id="IPR034706">
    <property type="entry name" value="CpoB"/>
</dbReference>
<dbReference type="Proteomes" id="UP000199391">
    <property type="component" value="Unassembled WGS sequence"/>
</dbReference>
<dbReference type="NCBIfam" id="TIGR02795">
    <property type="entry name" value="tol_pal_ybgF"/>
    <property type="match status" value="1"/>
</dbReference>
<comment type="subcellular location">
    <subcellularLocation>
        <location evidence="2">Periplasm</location>
    </subcellularLocation>
</comment>
<feature type="coiled-coil region" evidence="2">
    <location>
        <begin position="31"/>
        <end position="99"/>
    </location>
</feature>
<evidence type="ECO:0000256" key="1">
    <source>
        <dbReference type="ARBA" id="ARBA00022729"/>
    </source>
</evidence>
<keyword evidence="2" id="KW-0132">Cell division</keyword>
<dbReference type="OrthoDB" id="8525418at2"/>
<organism evidence="5 6">
    <name type="scientific">Pseudoduganella namucuonensis</name>
    <dbReference type="NCBI Taxonomy" id="1035707"/>
    <lineage>
        <taxon>Bacteria</taxon>
        <taxon>Pseudomonadati</taxon>
        <taxon>Pseudomonadota</taxon>
        <taxon>Betaproteobacteria</taxon>
        <taxon>Burkholderiales</taxon>
        <taxon>Oxalobacteraceae</taxon>
        <taxon>Telluria group</taxon>
        <taxon>Pseudoduganella</taxon>
    </lineage>
</organism>
<evidence type="ECO:0000313" key="6">
    <source>
        <dbReference type="Proteomes" id="UP000199391"/>
    </source>
</evidence>
<evidence type="ECO:0000313" key="5">
    <source>
        <dbReference type="EMBL" id="SFV01619.1"/>
    </source>
</evidence>
<comment type="function">
    <text evidence="2">Mediates coordination of peptidoglycan synthesis and outer membrane constriction during cell division.</text>
</comment>
<keyword evidence="1 2" id="KW-0732">Signal</keyword>
<dbReference type="EMBL" id="FPBO01000020">
    <property type="protein sequence ID" value="SFV01619.1"/>
    <property type="molecule type" value="Genomic_DNA"/>
</dbReference>
<comment type="similarity">
    <text evidence="2">Belongs to the CpoB family.</text>
</comment>
<feature type="domain" description="Outer membrane lipoprotein BamD-like" evidence="3">
    <location>
        <begin position="132"/>
        <end position="250"/>
    </location>
</feature>
<keyword evidence="2" id="KW-0175">Coiled coil</keyword>
<feature type="chain" id="PRO_5011799963" description="Cell division coordinator CpoB" evidence="2">
    <location>
        <begin position="27"/>
        <end position="252"/>
    </location>
</feature>
<accession>A0A1I7KVZ5</accession>
<dbReference type="Pfam" id="PF16331">
    <property type="entry name" value="TolA_bind_tri"/>
    <property type="match status" value="1"/>
</dbReference>
<keyword evidence="2" id="KW-0574">Periplasm</keyword>
<name>A0A1I7KVZ5_9BURK</name>
<dbReference type="Gene3D" id="1.20.5.110">
    <property type="match status" value="1"/>
</dbReference>
<protein>
    <recommendedName>
        <fullName evidence="2">Cell division coordinator CpoB</fullName>
    </recommendedName>
</protein>
<sequence length="252" mass="27576" precursor="true">MTTFTKSGLAAAMLAVFAYLPLHANAALFDDDEARKAILDLRAKVEAMRNELGGRIDTKADKSSTLDLVNQHEGTMAEIAKLRGQIEVLANEIANTQKRQKDFYLDLDARIRKLEPRQVNIDGKEAAVDPAEQKAYDAALLLFKAGDYKNAGLALGDFVRMYPESGYAANAQYWLGNSHYALKDCKAAILAQQVVVKAYPDSPRAADALLNIASCQTELKALPNAKKTLNELISKYPDSEAAATAKERLKAK</sequence>